<dbReference type="Proteomes" id="UP000092716">
    <property type="component" value="Chromosome 4"/>
</dbReference>
<feature type="region of interest" description="Disordered" evidence="1">
    <location>
        <begin position="1"/>
        <end position="37"/>
    </location>
</feature>
<proteinExistence type="predicted"/>
<accession>A0A1B1DUT9</accession>
<sequence>MLQGLRGGRSCPQVKGTHEEGEEHYRYESLAEGQNEGDQMMERCPLEGVYAEWLSEELRRSYSDEMMTHEGNNYTKGGTFGENNQTTVTHYACEQVWTKNELRKEQTKVTLFSVNRCFKLLNDGVFLLKMACQCQLGRQTEWKNVPRGTLHTVAFIWLLCFHITSHCTFHLRKYFIVNVIPEEHHDLFSLFGVFKKVICFRGDEMPILCFFSRMEKTYMFVNKFLEDIPQFVLYLICVWMKGGDDIFVFLFFLFYWILYVVLSVVYQGLRYPLVGAMVRLFVSASLAEDVFIECDAAPTNKFFCLYVGAVFSVWSFVALATVPLVGAPWTALIYVQFVALLLVSMTFLLSFLYFHFGPKQRFYLNPYYCLGGDVEWQ</sequence>
<evidence type="ECO:0000313" key="3">
    <source>
        <dbReference type="EMBL" id="ANQ06556.1"/>
    </source>
</evidence>
<dbReference type="VEuPathDB" id="PlasmoDB:PCOAH_00009660"/>
<keyword evidence="4" id="KW-1185">Reference proteome</keyword>
<reference evidence="4" key="1">
    <citation type="submission" date="2016-06" db="EMBL/GenBank/DDBJ databases">
        <title>First high quality genome sequence of Plasmodium coatneyi using continuous long reads from single molecule, real-time sequencing.</title>
        <authorList>
            <person name="Chien J.-T."/>
            <person name="Pakala S.B."/>
            <person name="Geraldo J.A."/>
            <person name="Lapp S.A."/>
            <person name="Barnwell J.W."/>
            <person name="Kissinger J.C."/>
            <person name="Galinski M.R."/>
            <person name="Humphrey J.C."/>
        </authorList>
    </citation>
    <scope>NUCLEOTIDE SEQUENCE [LARGE SCALE GENOMIC DNA]</scope>
    <source>
        <strain evidence="4">Hackeri</strain>
    </source>
</reference>
<keyword evidence="2" id="KW-0812">Transmembrane</keyword>
<dbReference type="RefSeq" id="XP_019913251.1">
    <property type="nucleotide sequence ID" value="XM_020057775.1"/>
</dbReference>
<evidence type="ECO:0000256" key="2">
    <source>
        <dbReference type="SAM" id="Phobius"/>
    </source>
</evidence>
<feature type="transmembrane region" description="Helical" evidence="2">
    <location>
        <begin position="303"/>
        <end position="325"/>
    </location>
</feature>
<evidence type="ECO:0000313" key="4">
    <source>
        <dbReference type="Proteomes" id="UP000092716"/>
    </source>
</evidence>
<name>A0A1B1DUT9_9APIC</name>
<protein>
    <submittedName>
        <fullName evidence="3">Uncharacterized protein</fullName>
    </submittedName>
</protein>
<evidence type="ECO:0000256" key="1">
    <source>
        <dbReference type="SAM" id="MobiDB-lite"/>
    </source>
</evidence>
<feature type="transmembrane region" description="Helical" evidence="2">
    <location>
        <begin position="246"/>
        <end position="266"/>
    </location>
</feature>
<dbReference type="EMBL" id="CP016242">
    <property type="protein sequence ID" value="ANQ06556.1"/>
    <property type="molecule type" value="Genomic_DNA"/>
</dbReference>
<feature type="transmembrane region" description="Helical" evidence="2">
    <location>
        <begin position="331"/>
        <end position="354"/>
    </location>
</feature>
<dbReference type="GeneID" id="30907689"/>
<dbReference type="KEGG" id="pcot:PCOAH_00009660"/>
<dbReference type="AlphaFoldDB" id="A0A1B1DUT9"/>
<organism evidence="3 4">
    <name type="scientific">Plasmodium coatneyi</name>
    <dbReference type="NCBI Taxonomy" id="208452"/>
    <lineage>
        <taxon>Eukaryota</taxon>
        <taxon>Sar</taxon>
        <taxon>Alveolata</taxon>
        <taxon>Apicomplexa</taxon>
        <taxon>Aconoidasida</taxon>
        <taxon>Haemosporida</taxon>
        <taxon>Plasmodiidae</taxon>
        <taxon>Plasmodium</taxon>
    </lineage>
</organism>
<feature type="compositionally biased region" description="Basic and acidic residues" evidence="1">
    <location>
        <begin position="16"/>
        <end position="29"/>
    </location>
</feature>
<gene>
    <name evidence="3" type="ORF">PCOAH_00009660</name>
</gene>
<keyword evidence="2" id="KW-0472">Membrane</keyword>
<dbReference type="OrthoDB" id="372615at2759"/>
<keyword evidence="2" id="KW-1133">Transmembrane helix</keyword>